<evidence type="ECO:0000313" key="2">
    <source>
        <dbReference type="EMBL" id="KAJ2842444.1"/>
    </source>
</evidence>
<dbReference type="Proteomes" id="UP001139887">
    <property type="component" value="Unassembled WGS sequence"/>
</dbReference>
<dbReference type="EMBL" id="JANBUW010001770">
    <property type="protein sequence ID" value="KAJ2842444.1"/>
    <property type="molecule type" value="Genomic_DNA"/>
</dbReference>
<keyword evidence="1" id="KW-0175">Coiled coil</keyword>
<sequence length="302" mass="34905">MPILTKVIDSLDALGDELCSLDLSRPRYNFTALGVKHKFEPDTRPSYIVRDAEAHEAKLVAPGTKGVYEDMLSRIGVQHANLGVESDKELDSQAFEEFYDKTVDLADLCQLPDVNDRLNQIANSYQDFSIRKEELSSELKRLAVIPRIKQRLAKLPQMTKELEETTTRRKEMENEAQQLMDSLDSMDKEISFLRMEQTMDQESEEQAAAQLAAKKKELQRLKAEVETKKRLLEARKEAYHKHRPLTAVEYAERLLTEVTQTNSDEVQSDEMMLTKRDRYMEKLTEIVENSDAIELTNRFLDK</sequence>
<organism evidence="2 3">
    <name type="scientific">Coemansia brasiliensis</name>
    <dbReference type="NCBI Taxonomy" id="2650707"/>
    <lineage>
        <taxon>Eukaryota</taxon>
        <taxon>Fungi</taxon>
        <taxon>Fungi incertae sedis</taxon>
        <taxon>Zoopagomycota</taxon>
        <taxon>Kickxellomycotina</taxon>
        <taxon>Kickxellomycetes</taxon>
        <taxon>Kickxellales</taxon>
        <taxon>Kickxellaceae</taxon>
        <taxon>Coemansia</taxon>
    </lineage>
</organism>
<dbReference type="AlphaFoldDB" id="A0A9W8I0H3"/>
<accession>A0A9W8I0H3</accession>
<feature type="non-terminal residue" evidence="2">
    <location>
        <position position="302"/>
    </location>
</feature>
<reference evidence="2" key="1">
    <citation type="submission" date="2022-07" db="EMBL/GenBank/DDBJ databases">
        <title>Phylogenomic reconstructions and comparative analyses of Kickxellomycotina fungi.</title>
        <authorList>
            <person name="Reynolds N.K."/>
            <person name="Stajich J.E."/>
            <person name="Barry K."/>
            <person name="Grigoriev I.V."/>
            <person name="Crous P."/>
            <person name="Smith M.E."/>
        </authorList>
    </citation>
    <scope>NUCLEOTIDE SEQUENCE</scope>
    <source>
        <strain evidence="2">NRRL 1566</strain>
    </source>
</reference>
<feature type="coiled-coil region" evidence="1">
    <location>
        <begin position="155"/>
        <end position="238"/>
    </location>
</feature>
<keyword evidence="3" id="KW-1185">Reference proteome</keyword>
<evidence type="ECO:0000256" key="1">
    <source>
        <dbReference type="SAM" id="Coils"/>
    </source>
</evidence>
<evidence type="ECO:0000313" key="3">
    <source>
        <dbReference type="Proteomes" id="UP001139887"/>
    </source>
</evidence>
<dbReference type="OrthoDB" id="338816at2759"/>
<name>A0A9W8I0H3_9FUNG</name>
<comment type="caution">
    <text evidence="2">The sequence shown here is derived from an EMBL/GenBank/DDBJ whole genome shotgun (WGS) entry which is preliminary data.</text>
</comment>
<protein>
    <submittedName>
        <fullName evidence="2">Uncharacterized protein</fullName>
    </submittedName>
</protein>
<proteinExistence type="predicted"/>
<gene>
    <name evidence="2" type="ORF">IWW36_005905</name>
</gene>